<organism evidence="3 4">
    <name type="scientific">Brumimicrobium glaciale</name>
    <dbReference type="NCBI Taxonomy" id="200475"/>
    <lineage>
        <taxon>Bacteria</taxon>
        <taxon>Pseudomonadati</taxon>
        <taxon>Bacteroidota</taxon>
        <taxon>Flavobacteriia</taxon>
        <taxon>Flavobacteriales</taxon>
        <taxon>Crocinitomicaceae</taxon>
        <taxon>Brumimicrobium</taxon>
    </lineage>
</organism>
<feature type="domain" description="Scaffold protein Nfu/NifU N-terminal" evidence="2">
    <location>
        <begin position="8"/>
        <end position="96"/>
    </location>
</feature>
<dbReference type="Pfam" id="PF08712">
    <property type="entry name" value="Nfu_N"/>
    <property type="match status" value="1"/>
</dbReference>
<dbReference type="InterPro" id="IPR014824">
    <property type="entry name" value="Nfu/NifU_N"/>
</dbReference>
<dbReference type="OrthoDB" id="9796965at2"/>
<dbReference type="AlphaFoldDB" id="A0A4Q4KR53"/>
<dbReference type="GO" id="GO:0016226">
    <property type="term" value="P:iron-sulfur cluster assembly"/>
    <property type="evidence" value="ECO:0007669"/>
    <property type="project" value="InterPro"/>
</dbReference>
<dbReference type="EMBL" id="SETE01000002">
    <property type="protein sequence ID" value="RYM35074.1"/>
    <property type="molecule type" value="Genomic_DNA"/>
</dbReference>
<dbReference type="InterPro" id="IPR001075">
    <property type="entry name" value="NIF_FeS_clus_asmbl_NifU_C"/>
</dbReference>
<evidence type="ECO:0000313" key="4">
    <source>
        <dbReference type="Proteomes" id="UP000293952"/>
    </source>
</evidence>
<dbReference type="RefSeq" id="WP_130093082.1">
    <property type="nucleotide sequence ID" value="NZ_SETE01000002.1"/>
</dbReference>
<dbReference type="InterPro" id="IPR034904">
    <property type="entry name" value="FSCA_dom_sf"/>
</dbReference>
<comment type="caution">
    <text evidence="3">The sequence shown here is derived from an EMBL/GenBank/DDBJ whole genome shotgun (WGS) entry which is preliminary data.</text>
</comment>
<dbReference type="Gene3D" id="3.30.300.130">
    <property type="entry name" value="Fe-S cluster assembly (FSCA)"/>
    <property type="match status" value="1"/>
</dbReference>
<evidence type="ECO:0000313" key="3">
    <source>
        <dbReference type="EMBL" id="RYM35074.1"/>
    </source>
</evidence>
<dbReference type="PIRSF" id="PIRSF036773">
    <property type="entry name" value="HIRIP5"/>
    <property type="match status" value="1"/>
</dbReference>
<sequence length="199" mass="22102">MSKIPVTIYAEMTPNPNTMKFVANNYLIDPSATAEFKTQQETKGFSPLADELFSFPFVKGVYFANNFVSITKDDTLAWDYVLTELRDYIRNYIADGKIVVTKIPEERPAPEAEDKTIDTTNYSPSQFDDAIKDLLDQYVRPAVEGDGGAIEFRNFKEGVVTVVLKGACSGCPSSTNTLKGGIEQILKQHIPEVTEVIAE</sequence>
<dbReference type="SUPFAM" id="SSF117916">
    <property type="entry name" value="Fe-S cluster assembly (FSCA) domain-like"/>
    <property type="match status" value="1"/>
</dbReference>
<dbReference type="Gene3D" id="3.30.1370.70">
    <property type="entry name" value="Scaffold protein Nfu/NifU, N-terminal domain"/>
    <property type="match status" value="1"/>
</dbReference>
<dbReference type="PANTHER" id="PTHR11178:SF1">
    <property type="entry name" value="NFU1 IRON-SULFUR CLUSTER SCAFFOLD HOMOLOG, MITOCHONDRIAL"/>
    <property type="match status" value="1"/>
</dbReference>
<dbReference type="SMART" id="SM00932">
    <property type="entry name" value="Nfu_N"/>
    <property type="match status" value="1"/>
</dbReference>
<evidence type="ECO:0000259" key="2">
    <source>
        <dbReference type="SMART" id="SM00932"/>
    </source>
</evidence>
<dbReference type="InterPro" id="IPR036498">
    <property type="entry name" value="Nfu/NifU_N_sf"/>
</dbReference>
<proteinExistence type="inferred from homology"/>
<accession>A0A4Q4KR53</accession>
<dbReference type="Pfam" id="PF01106">
    <property type="entry name" value="NifU"/>
    <property type="match status" value="1"/>
</dbReference>
<gene>
    <name evidence="3" type="ORF">ERX46_06780</name>
</gene>
<protein>
    <submittedName>
        <fullName evidence="3">NifU family protein</fullName>
    </submittedName>
</protein>
<evidence type="ECO:0000256" key="1">
    <source>
        <dbReference type="ARBA" id="ARBA00006420"/>
    </source>
</evidence>
<keyword evidence="4" id="KW-1185">Reference proteome</keyword>
<dbReference type="PANTHER" id="PTHR11178">
    <property type="entry name" value="IRON-SULFUR CLUSTER SCAFFOLD PROTEIN NFU-RELATED"/>
    <property type="match status" value="1"/>
</dbReference>
<dbReference type="Proteomes" id="UP000293952">
    <property type="component" value="Unassembled WGS sequence"/>
</dbReference>
<comment type="similarity">
    <text evidence="1">Belongs to the NifU family.</text>
</comment>
<name>A0A4Q4KR53_9FLAO</name>
<dbReference type="GO" id="GO:0005506">
    <property type="term" value="F:iron ion binding"/>
    <property type="evidence" value="ECO:0007669"/>
    <property type="project" value="InterPro"/>
</dbReference>
<reference evidence="3 4" key="1">
    <citation type="submission" date="2019-02" db="EMBL/GenBank/DDBJ databases">
        <title>Genome sequence of the sea-ice species Brumimicrobium glaciale.</title>
        <authorList>
            <person name="Bowman J.P."/>
        </authorList>
    </citation>
    <scope>NUCLEOTIDE SEQUENCE [LARGE SCALE GENOMIC DNA]</scope>
    <source>
        <strain evidence="3 4">IC156</strain>
    </source>
</reference>
<dbReference type="SUPFAM" id="SSF110836">
    <property type="entry name" value="Hypothetical protein SAV1430"/>
    <property type="match status" value="1"/>
</dbReference>
<dbReference type="InterPro" id="IPR035433">
    <property type="entry name" value="NFU1-like"/>
</dbReference>
<dbReference type="GO" id="GO:0051536">
    <property type="term" value="F:iron-sulfur cluster binding"/>
    <property type="evidence" value="ECO:0007669"/>
    <property type="project" value="InterPro"/>
</dbReference>